<feature type="non-terminal residue" evidence="1">
    <location>
        <position position="1"/>
    </location>
</feature>
<dbReference type="RefSeq" id="XP_041161579.1">
    <property type="nucleotide sequence ID" value="XM_041297706.1"/>
</dbReference>
<accession>A0A9P7ASW2</accession>
<dbReference type="EMBL" id="JABBWE010000020">
    <property type="protein sequence ID" value="KAG1795926.1"/>
    <property type="molecule type" value="Genomic_DNA"/>
</dbReference>
<evidence type="ECO:0000313" key="1">
    <source>
        <dbReference type="EMBL" id="KAG1795926.1"/>
    </source>
</evidence>
<evidence type="ECO:0000313" key="2">
    <source>
        <dbReference type="Proteomes" id="UP000719766"/>
    </source>
</evidence>
<proteinExistence type="predicted"/>
<dbReference type="Proteomes" id="UP000719766">
    <property type="component" value="Unassembled WGS sequence"/>
</dbReference>
<sequence length="79" mass="8905">QDILRSLARDFSAAPDVSSFLFFSSEEVTRLKASYAYIHECPNFTGQFPWDVGMRELGMIKARSLGPSKTFALGFYVMT</sequence>
<comment type="caution">
    <text evidence="1">The sequence shown here is derived from an EMBL/GenBank/DDBJ whole genome shotgun (WGS) entry which is preliminary data.</text>
</comment>
<reference evidence="1" key="1">
    <citation type="journal article" date="2020" name="New Phytol.">
        <title>Comparative genomics reveals dynamic genome evolution in host specialist ectomycorrhizal fungi.</title>
        <authorList>
            <person name="Lofgren L.A."/>
            <person name="Nguyen N.H."/>
            <person name="Vilgalys R."/>
            <person name="Ruytinx J."/>
            <person name="Liao H.L."/>
            <person name="Branco S."/>
            <person name="Kuo A."/>
            <person name="LaButti K."/>
            <person name="Lipzen A."/>
            <person name="Andreopoulos W."/>
            <person name="Pangilinan J."/>
            <person name="Riley R."/>
            <person name="Hundley H."/>
            <person name="Na H."/>
            <person name="Barry K."/>
            <person name="Grigoriev I.V."/>
            <person name="Stajich J.E."/>
            <person name="Kennedy P.G."/>
        </authorList>
    </citation>
    <scope>NUCLEOTIDE SEQUENCE</scope>
    <source>
        <strain evidence="1">S12</strain>
    </source>
</reference>
<dbReference type="AlphaFoldDB" id="A0A9P7ASW2"/>
<gene>
    <name evidence="1" type="ORF">HD556DRAFT_1234941</name>
</gene>
<dbReference type="GeneID" id="64591470"/>
<name>A0A9P7ASW2_9AGAM</name>
<protein>
    <submittedName>
        <fullName evidence="1">Uncharacterized protein</fullName>
    </submittedName>
</protein>
<dbReference type="OrthoDB" id="10055769at2759"/>
<organism evidence="1 2">
    <name type="scientific">Suillus plorans</name>
    <dbReference type="NCBI Taxonomy" id="116603"/>
    <lineage>
        <taxon>Eukaryota</taxon>
        <taxon>Fungi</taxon>
        <taxon>Dikarya</taxon>
        <taxon>Basidiomycota</taxon>
        <taxon>Agaricomycotina</taxon>
        <taxon>Agaricomycetes</taxon>
        <taxon>Agaricomycetidae</taxon>
        <taxon>Boletales</taxon>
        <taxon>Suillineae</taxon>
        <taxon>Suillaceae</taxon>
        <taxon>Suillus</taxon>
    </lineage>
</organism>
<keyword evidence="2" id="KW-1185">Reference proteome</keyword>